<dbReference type="EMBL" id="PGGS01000362">
    <property type="protein sequence ID" value="PNH04759.1"/>
    <property type="molecule type" value="Genomic_DNA"/>
</dbReference>
<dbReference type="Gene3D" id="3.20.20.210">
    <property type="match status" value="1"/>
</dbReference>
<organism evidence="2 3">
    <name type="scientific">Tetrabaena socialis</name>
    <dbReference type="NCBI Taxonomy" id="47790"/>
    <lineage>
        <taxon>Eukaryota</taxon>
        <taxon>Viridiplantae</taxon>
        <taxon>Chlorophyta</taxon>
        <taxon>core chlorophytes</taxon>
        <taxon>Chlorophyceae</taxon>
        <taxon>CS clade</taxon>
        <taxon>Chlamydomonadales</taxon>
        <taxon>Tetrabaenaceae</taxon>
        <taxon>Tetrabaena</taxon>
    </lineage>
</organism>
<dbReference type="InterPro" id="IPR000257">
    <property type="entry name" value="Uroporphyrinogen_deCOase"/>
</dbReference>
<evidence type="ECO:0000313" key="3">
    <source>
        <dbReference type="Proteomes" id="UP000236333"/>
    </source>
</evidence>
<dbReference type="InterPro" id="IPR036339">
    <property type="entry name" value="PUB-like_dom_sf"/>
</dbReference>
<gene>
    <name evidence="2" type="ORF">TSOC_009059</name>
</gene>
<dbReference type="OrthoDB" id="339900at2759"/>
<dbReference type="PANTHER" id="PTHR21091:SF174">
    <property type="entry name" value="UROPORPHYRINOGEN DECARBOXYLASE"/>
    <property type="match status" value="1"/>
</dbReference>
<sequence>MAHQRFGPGARGAKNELGGRESLRQVLSGARAAALHAAEAKKIMFHNPALLHAFLDFLTEQLIVYAGYQIESGAQVIQLFDSWAHHLTPAQFAEFSLPYAERIITALKAKYPHVPVMLHGNGGTGKLQLMRGSAADVIGLDWAVDIREAPYPLERDSRASSKWLDFGAAGPGGSSWVEYRLPLDLQAVVVAGYELVSANDSPERDPAAWRLEGVSQEDYTAGRLEQWAPLDDRSAVRFPARHAPLAFQLPRGPSPPLRRLRLCIAATADPHAANSVQLACWNIYRQLSEDVAVGGADDPLQRLREAVAAGGVDAAALALLGRLLGNIQREPDEPRFRRVRCSKAQALLQCAPLAAVLLSYCRFRPLLLAAPQEAGAGGGEVEDVFVQLAPDAEGEDVRRVSSVLEVLGTAR</sequence>
<dbReference type="GO" id="GO:0006779">
    <property type="term" value="P:porphyrin-containing compound biosynthetic process"/>
    <property type="evidence" value="ECO:0007669"/>
    <property type="project" value="InterPro"/>
</dbReference>
<dbReference type="SUPFAM" id="SSF143503">
    <property type="entry name" value="PUG domain-like"/>
    <property type="match status" value="1"/>
</dbReference>
<dbReference type="SUPFAM" id="SSF51726">
    <property type="entry name" value="UROD/MetE-like"/>
    <property type="match status" value="1"/>
</dbReference>
<dbReference type="InterPro" id="IPR038071">
    <property type="entry name" value="UROD/MetE-like_sf"/>
</dbReference>
<proteinExistence type="predicted"/>
<evidence type="ECO:0000313" key="2">
    <source>
        <dbReference type="EMBL" id="PNH04759.1"/>
    </source>
</evidence>
<feature type="domain" description="Uroporphyrinogen decarboxylase (URO-D)" evidence="1">
    <location>
        <begin position="37"/>
        <end position="149"/>
    </location>
</feature>
<evidence type="ECO:0000259" key="1">
    <source>
        <dbReference type="Pfam" id="PF01208"/>
    </source>
</evidence>
<keyword evidence="3" id="KW-1185">Reference proteome</keyword>
<protein>
    <submittedName>
        <fullName evidence="2">Uroporphyrinogen decarboxylase 2, chloroplastic</fullName>
    </submittedName>
</protein>
<accession>A0A2J7ZWW9</accession>
<dbReference type="Pfam" id="PF01208">
    <property type="entry name" value="URO-D"/>
    <property type="match status" value="1"/>
</dbReference>
<name>A0A2J7ZWW9_9CHLO</name>
<dbReference type="AlphaFoldDB" id="A0A2J7ZWW9"/>
<dbReference type="PANTHER" id="PTHR21091">
    <property type="entry name" value="METHYLTETRAHYDROFOLATE:HOMOCYSTEINE METHYLTRANSFERASE RELATED"/>
    <property type="match status" value="1"/>
</dbReference>
<reference evidence="2 3" key="1">
    <citation type="journal article" date="2017" name="Mol. Biol. Evol.">
        <title>The 4-celled Tetrabaena socialis nuclear genome reveals the essential components for genetic control of cell number at the origin of multicellularity in the volvocine lineage.</title>
        <authorList>
            <person name="Featherston J."/>
            <person name="Arakaki Y."/>
            <person name="Hanschen E.R."/>
            <person name="Ferris P.J."/>
            <person name="Michod R.E."/>
            <person name="Olson B.J.S.C."/>
            <person name="Nozaki H."/>
            <person name="Durand P.M."/>
        </authorList>
    </citation>
    <scope>NUCLEOTIDE SEQUENCE [LARGE SCALE GENOMIC DNA]</scope>
    <source>
        <strain evidence="2 3">NIES-571</strain>
    </source>
</reference>
<dbReference type="GO" id="GO:0004853">
    <property type="term" value="F:uroporphyrinogen decarboxylase activity"/>
    <property type="evidence" value="ECO:0007669"/>
    <property type="project" value="InterPro"/>
</dbReference>
<comment type="caution">
    <text evidence="2">The sequence shown here is derived from an EMBL/GenBank/DDBJ whole genome shotgun (WGS) entry which is preliminary data.</text>
</comment>
<dbReference type="Proteomes" id="UP000236333">
    <property type="component" value="Unassembled WGS sequence"/>
</dbReference>